<organism evidence="1 2">
    <name type="scientific">Novipirellula aureliae</name>
    <dbReference type="NCBI Taxonomy" id="2527966"/>
    <lineage>
        <taxon>Bacteria</taxon>
        <taxon>Pseudomonadati</taxon>
        <taxon>Planctomycetota</taxon>
        <taxon>Planctomycetia</taxon>
        <taxon>Pirellulales</taxon>
        <taxon>Pirellulaceae</taxon>
        <taxon>Novipirellula</taxon>
    </lineage>
</organism>
<dbReference type="EMBL" id="SJPY01000010">
    <property type="protein sequence ID" value="TWU35265.1"/>
    <property type="molecule type" value="Genomic_DNA"/>
</dbReference>
<keyword evidence="2" id="KW-1185">Reference proteome</keyword>
<sequence length="347" mass="39797">MPLQIHAYSTLRMPIAPDFPCRSLHQEHRLDAHLPPSLQELMNRVMEGGNREMTQSLYAVMRHIERVHHHYRFEIAEAELQQISKWAWESNSILVYPDRSVRDPAGHRLVDTETGLPDEHAKIPFPVDARERKLVSEQTLRNRLIDTPESLPPVISELEVEFRDADEVAWRCLALFMVAVRAESLSAGKPIPIGKLREKSPMAFEALTPNEIEFLNTDHPDQQSVVNFLWRYEALFTLQWALGMHAHMPFPDEICDVPKVAELQIAQPNRLQVAEAELRQGSSHASRELLDAVDMNYRMLWAARNAKVHDQTPPSGIDGGVISERQHALNWIIQFENADWDDVDIPS</sequence>
<reference evidence="1 2" key="1">
    <citation type="submission" date="2019-02" db="EMBL/GenBank/DDBJ databases">
        <title>Deep-cultivation of Planctomycetes and their phenomic and genomic characterization uncovers novel biology.</title>
        <authorList>
            <person name="Wiegand S."/>
            <person name="Jogler M."/>
            <person name="Boedeker C."/>
            <person name="Pinto D."/>
            <person name="Vollmers J."/>
            <person name="Rivas-Marin E."/>
            <person name="Kohn T."/>
            <person name="Peeters S.H."/>
            <person name="Heuer A."/>
            <person name="Rast P."/>
            <person name="Oberbeckmann S."/>
            <person name="Bunk B."/>
            <person name="Jeske O."/>
            <person name="Meyerdierks A."/>
            <person name="Storesund J.E."/>
            <person name="Kallscheuer N."/>
            <person name="Luecker S."/>
            <person name="Lage O.M."/>
            <person name="Pohl T."/>
            <person name="Merkel B.J."/>
            <person name="Hornburger P."/>
            <person name="Mueller R.-W."/>
            <person name="Bruemmer F."/>
            <person name="Labrenz M."/>
            <person name="Spormann A.M."/>
            <person name="Op Den Camp H."/>
            <person name="Overmann J."/>
            <person name="Amann R."/>
            <person name="Jetten M.S.M."/>
            <person name="Mascher T."/>
            <person name="Medema M.H."/>
            <person name="Devos D.P."/>
            <person name="Kaster A.-K."/>
            <person name="Ovreas L."/>
            <person name="Rohde M."/>
            <person name="Galperin M.Y."/>
            <person name="Jogler C."/>
        </authorList>
    </citation>
    <scope>NUCLEOTIDE SEQUENCE [LARGE SCALE GENOMIC DNA]</scope>
    <source>
        <strain evidence="1 2">Q31b</strain>
    </source>
</reference>
<evidence type="ECO:0008006" key="3">
    <source>
        <dbReference type="Google" id="ProtNLM"/>
    </source>
</evidence>
<dbReference type="InterPro" id="IPR025368">
    <property type="entry name" value="DUF4272"/>
</dbReference>
<dbReference type="AlphaFoldDB" id="A0A5C6DGF7"/>
<comment type="caution">
    <text evidence="1">The sequence shown here is derived from an EMBL/GenBank/DDBJ whole genome shotgun (WGS) entry which is preliminary data.</text>
</comment>
<evidence type="ECO:0000313" key="1">
    <source>
        <dbReference type="EMBL" id="TWU35265.1"/>
    </source>
</evidence>
<evidence type="ECO:0000313" key="2">
    <source>
        <dbReference type="Proteomes" id="UP000315471"/>
    </source>
</evidence>
<proteinExistence type="predicted"/>
<name>A0A5C6DGF7_9BACT</name>
<dbReference type="Proteomes" id="UP000315471">
    <property type="component" value="Unassembled WGS sequence"/>
</dbReference>
<accession>A0A5C6DGF7</accession>
<dbReference type="Pfam" id="PF14094">
    <property type="entry name" value="DUF4272"/>
    <property type="match status" value="1"/>
</dbReference>
<gene>
    <name evidence="1" type="ORF">Q31b_53610</name>
</gene>
<protein>
    <recommendedName>
        <fullName evidence="3">DUF4272 domain-containing protein</fullName>
    </recommendedName>
</protein>